<evidence type="ECO:0000259" key="2">
    <source>
        <dbReference type="SMART" id="SM00065"/>
    </source>
</evidence>
<evidence type="ECO:0000313" key="5">
    <source>
        <dbReference type="Proteomes" id="UP001597318"/>
    </source>
</evidence>
<gene>
    <name evidence="4" type="ORF">ACFSKK_20245</name>
</gene>
<dbReference type="RefSeq" id="WP_247345847.1">
    <property type="nucleotide sequence ID" value="NZ_CP095550.1"/>
</dbReference>
<dbReference type="GO" id="GO:0004722">
    <property type="term" value="F:protein serine/threonine phosphatase activity"/>
    <property type="evidence" value="ECO:0007669"/>
    <property type="project" value="UniProtKB-EC"/>
</dbReference>
<evidence type="ECO:0000256" key="1">
    <source>
        <dbReference type="ARBA" id="ARBA00022801"/>
    </source>
</evidence>
<dbReference type="Gene3D" id="3.60.40.10">
    <property type="entry name" value="PPM-type phosphatase domain"/>
    <property type="match status" value="1"/>
</dbReference>
<feature type="domain" description="PPM-type phosphatase" evidence="3">
    <location>
        <begin position="181"/>
        <end position="398"/>
    </location>
</feature>
<organism evidence="4 5">
    <name type="scientific">Metabacillus endolithicus</name>
    <dbReference type="NCBI Taxonomy" id="1535204"/>
    <lineage>
        <taxon>Bacteria</taxon>
        <taxon>Bacillati</taxon>
        <taxon>Bacillota</taxon>
        <taxon>Bacilli</taxon>
        <taxon>Bacillales</taxon>
        <taxon>Bacillaceae</taxon>
        <taxon>Metabacillus</taxon>
    </lineage>
</organism>
<accession>A0ABW5C0R5</accession>
<keyword evidence="1 4" id="KW-0378">Hydrolase</keyword>
<keyword evidence="5" id="KW-1185">Reference proteome</keyword>
<dbReference type="InterPro" id="IPR003018">
    <property type="entry name" value="GAF"/>
</dbReference>
<dbReference type="Proteomes" id="UP001597318">
    <property type="component" value="Unassembled WGS sequence"/>
</dbReference>
<proteinExistence type="predicted"/>
<protein>
    <submittedName>
        <fullName evidence="4">GAF domain-containing SpoIIE family protein phosphatase</fullName>
        <ecNumber evidence="4">3.1.3.16</ecNumber>
    </submittedName>
</protein>
<dbReference type="SUPFAM" id="SSF81606">
    <property type="entry name" value="PP2C-like"/>
    <property type="match status" value="1"/>
</dbReference>
<sequence length="399" mass="44692">MSKLKKFEQAALNVMQLMSETITARSFFVATTRNNRFKILEKFNLEGGCPIPSHVDEPVEMSYCHIVANNRKPLLVKDAENKEPFKSMAVTDAFSIGSYAGVPIYMQDGSVFGTLCALDPIPNRLREEDISVLEMFASFISNTISLEEAYSKLKQYEEQITLELQLAKNIQTSFLSEVIDDEHIKVDFLYTPSSDLSGDLCRWGKVKNGVYTAIVLDVMGHGVSSAMIGMAITPILETIANDVNSPYEVMCELNRLIKEWFQNNSKVTTFITGIYLVIDTNNNVIKYYNAGHPAGMLVNHNGTSEILEEGGVPLGILDELPYVEASVTYQNPCEILLYSDGVLDHLIEKNDSKQLILALMDRYKEYVNNQVSIIPLLKDQVRRLNTLNDDICAVSISVK</sequence>
<dbReference type="PANTHER" id="PTHR43156:SF14">
    <property type="entry name" value="PHOSPHOSERINE PHOSPHATASE RSBP"/>
    <property type="match status" value="1"/>
</dbReference>
<dbReference type="InterPro" id="IPR036457">
    <property type="entry name" value="PPM-type-like_dom_sf"/>
</dbReference>
<dbReference type="InterPro" id="IPR001932">
    <property type="entry name" value="PPM-type_phosphatase-like_dom"/>
</dbReference>
<dbReference type="InterPro" id="IPR052016">
    <property type="entry name" value="Bact_Sigma-Reg"/>
</dbReference>
<dbReference type="PANTHER" id="PTHR43156">
    <property type="entry name" value="STAGE II SPORULATION PROTEIN E-RELATED"/>
    <property type="match status" value="1"/>
</dbReference>
<dbReference type="Gene3D" id="3.30.450.40">
    <property type="match status" value="1"/>
</dbReference>
<dbReference type="SMART" id="SM00065">
    <property type="entry name" value="GAF"/>
    <property type="match status" value="1"/>
</dbReference>
<dbReference type="EC" id="3.1.3.16" evidence="4"/>
<reference evidence="5" key="1">
    <citation type="journal article" date="2019" name="Int. J. Syst. Evol. Microbiol.">
        <title>The Global Catalogue of Microorganisms (GCM) 10K type strain sequencing project: providing services to taxonomists for standard genome sequencing and annotation.</title>
        <authorList>
            <consortium name="The Broad Institute Genomics Platform"/>
            <consortium name="The Broad Institute Genome Sequencing Center for Infectious Disease"/>
            <person name="Wu L."/>
            <person name="Ma J."/>
        </authorList>
    </citation>
    <scope>NUCLEOTIDE SEQUENCE [LARGE SCALE GENOMIC DNA]</scope>
    <source>
        <strain evidence="5">CGMCC 1.15474</strain>
    </source>
</reference>
<dbReference type="Pfam" id="PF07228">
    <property type="entry name" value="SpoIIE"/>
    <property type="match status" value="1"/>
</dbReference>
<dbReference type="SUPFAM" id="SSF55781">
    <property type="entry name" value="GAF domain-like"/>
    <property type="match status" value="1"/>
</dbReference>
<evidence type="ECO:0000259" key="3">
    <source>
        <dbReference type="SMART" id="SM00331"/>
    </source>
</evidence>
<dbReference type="EMBL" id="JBHUIK010000005">
    <property type="protein sequence ID" value="MFD2216022.1"/>
    <property type="molecule type" value="Genomic_DNA"/>
</dbReference>
<feature type="domain" description="GAF" evidence="2">
    <location>
        <begin position="3"/>
        <end position="154"/>
    </location>
</feature>
<name>A0ABW5C0R5_9BACI</name>
<evidence type="ECO:0000313" key="4">
    <source>
        <dbReference type="EMBL" id="MFD2216022.1"/>
    </source>
</evidence>
<comment type="caution">
    <text evidence="4">The sequence shown here is derived from an EMBL/GenBank/DDBJ whole genome shotgun (WGS) entry which is preliminary data.</text>
</comment>
<dbReference type="Pfam" id="PF01590">
    <property type="entry name" value="GAF"/>
    <property type="match status" value="1"/>
</dbReference>
<dbReference type="InterPro" id="IPR029016">
    <property type="entry name" value="GAF-like_dom_sf"/>
</dbReference>
<dbReference type="SMART" id="SM00331">
    <property type="entry name" value="PP2C_SIG"/>
    <property type="match status" value="1"/>
</dbReference>